<evidence type="ECO:0000313" key="8">
    <source>
        <dbReference type="Proteomes" id="UP000075885"/>
    </source>
</evidence>
<dbReference type="PANTHER" id="PTHR10574">
    <property type="entry name" value="NETRIN/LAMININ-RELATED"/>
    <property type="match status" value="1"/>
</dbReference>
<evidence type="ECO:0000256" key="5">
    <source>
        <dbReference type="ARBA" id="ARBA00023292"/>
    </source>
</evidence>
<keyword evidence="5" id="KW-0424">Laminin EGF-like domain</keyword>
<dbReference type="InterPro" id="IPR056863">
    <property type="entry name" value="LMN_ATRN_NET-like_EGF"/>
</dbReference>
<evidence type="ECO:0000259" key="6">
    <source>
        <dbReference type="PROSITE" id="PS01248"/>
    </source>
</evidence>
<keyword evidence="3" id="KW-1015">Disulfide bond</keyword>
<dbReference type="STRING" id="199890.A0A182P165"/>
<dbReference type="Proteomes" id="UP000075885">
    <property type="component" value="Unassembled WGS sequence"/>
</dbReference>
<dbReference type="InterPro" id="IPR050440">
    <property type="entry name" value="Laminin/Netrin_ECM"/>
</dbReference>
<keyword evidence="8" id="KW-1185">Reference proteome</keyword>
<dbReference type="GO" id="GO:0005604">
    <property type="term" value="C:basement membrane"/>
    <property type="evidence" value="ECO:0007669"/>
    <property type="project" value="TreeGrafter"/>
</dbReference>
<dbReference type="AlphaFoldDB" id="A0A182P165"/>
<evidence type="ECO:0000313" key="7">
    <source>
        <dbReference type="EnsemblMetazoa" id="AEPI000647-PA"/>
    </source>
</evidence>
<sequence>MELYKMSGRISGGVCLSCRHATTGRHCHYCREGFYRDATKPITHRKVCKGICPGFPARWGHGFAFRSESNFFRKIINNSSPRSMPFACVAVRLGRLSCWQLSAHPIDLGTFFGRALDGVPLGLPRVPTIHHPGG</sequence>
<dbReference type="EnsemblMetazoa" id="AEPI000647-RA">
    <property type="protein sequence ID" value="AEPI000647-PA"/>
    <property type="gene ID" value="AEPI000647"/>
</dbReference>
<evidence type="ECO:0000256" key="1">
    <source>
        <dbReference type="ARBA" id="ARBA00022729"/>
    </source>
</evidence>
<protein>
    <submittedName>
        <fullName evidence="7">Laminin EGF-like domain-containing protein</fullName>
    </submittedName>
</protein>
<dbReference type="Gene3D" id="2.10.25.10">
    <property type="entry name" value="Laminin"/>
    <property type="match status" value="1"/>
</dbReference>
<dbReference type="InterPro" id="IPR002049">
    <property type="entry name" value="LE_dom"/>
</dbReference>
<evidence type="ECO:0000256" key="3">
    <source>
        <dbReference type="ARBA" id="ARBA00023157"/>
    </source>
</evidence>
<keyword evidence="2" id="KW-0677">Repeat</keyword>
<dbReference type="SUPFAM" id="SSF57196">
    <property type="entry name" value="EGF/Laminin"/>
    <property type="match status" value="1"/>
</dbReference>
<evidence type="ECO:0000256" key="4">
    <source>
        <dbReference type="ARBA" id="ARBA00023180"/>
    </source>
</evidence>
<dbReference type="PROSITE" id="PS01248">
    <property type="entry name" value="EGF_LAM_1"/>
    <property type="match status" value="1"/>
</dbReference>
<keyword evidence="4" id="KW-0325">Glycoprotein</keyword>
<feature type="domain" description="Laminin EGF-like" evidence="6">
    <location>
        <begin position="15"/>
        <end position="48"/>
    </location>
</feature>
<reference evidence="8" key="1">
    <citation type="submission" date="2013-03" db="EMBL/GenBank/DDBJ databases">
        <title>The Genome Sequence of Anopheles epiroticus epiroticus2.</title>
        <authorList>
            <consortium name="The Broad Institute Genomics Platform"/>
            <person name="Neafsey D.E."/>
            <person name="Howell P."/>
            <person name="Walker B."/>
            <person name="Young S.K."/>
            <person name="Zeng Q."/>
            <person name="Gargeya S."/>
            <person name="Fitzgerald M."/>
            <person name="Haas B."/>
            <person name="Abouelleil A."/>
            <person name="Allen A.W."/>
            <person name="Alvarado L."/>
            <person name="Arachchi H.M."/>
            <person name="Berlin A.M."/>
            <person name="Chapman S.B."/>
            <person name="Gainer-Dewar J."/>
            <person name="Goldberg J."/>
            <person name="Griggs A."/>
            <person name="Gujja S."/>
            <person name="Hansen M."/>
            <person name="Howarth C."/>
            <person name="Imamovic A."/>
            <person name="Ireland A."/>
            <person name="Larimer J."/>
            <person name="McCowan C."/>
            <person name="Murphy C."/>
            <person name="Pearson M."/>
            <person name="Poon T.W."/>
            <person name="Priest M."/>
            <person name="Roberts A."/>
            <person name="Saif S."/>
            <person name="Shea T."/>
            <person name="Sisk P."/>
            <person name="Sykes S."/>
            <person name="Wortman J."/>
            <person name="Nusbaum C."/>
            <person name="Birren B."/>
        </authorList>
    </citation>
    <scope>NUCLEOTIDE SEQUENCE [LARGE SCALE GENOMIC DNA]</scope>
    <source>
        <strain evidence="8">Epiroticus2</strain>
    </source>
</reference>
<dbReference type="GO" id="GO:0016358">
    <property type="term" value="P:dendrite development"/>
    <property type="evidence" value="ECO:0007669"/>
    <property type="project" value="TreeGrafter"/>
</dbReference>
<organism evidence="7 8">
    <name type="scientific">Anopheles epiroticus</name>
    <dbReference type="NCBI Taxonomy" id="199890"/>
    <lineage>
        <taxon>Eukaryota</taxon>
        <taxon>Metazoa</taxon>
        <taxon>Ecdysozoa</taxon>
        <taxon>Arthropoda</taxon>
        <taxon>Hexapoda</taxon>
        <taxon>Insecta</taxon>
        <taxon>Pterygota</taxon>
        <taxon>Neoptera</taxon>
        <taxon>Endopterygota</taxon>
        <taxon>Diptera</taxon>
        <taxon>Nematocera</taxon>
        <taxon>Culicoidea</taxon>
        <taxon>Culicidae</taxon>
        <taxon>Anophelinae</taxon>
        <taxon>Anopheles</taxon>
    </lineage>
</organism>
<dbReference type="CDD" id="cd00055">
    <property type="entry name" value="EGF_Lam"/>
    <property type="match status" value="1"/>
</dbReference>
<accession>A0A182P165</accession>
<reference evidence="7" key="2">
    <citation type="submission" date="2020-05" db="UniProtKB">
        <authorList>
            <consortium name="EnsemblMetazoa"/>
        </authorList>
    </citation>
    <scope>IDENTIFICATION</scope>
    <source>
        <strain evidence="7">Epiroticus2</strain>
    </source>
</reference>
<dbReference type="FunFam" id="2.10.25.10:FF:000188">
    <property type="entry name" value="Laminin subunit gamma 2"/>
    <property type="match status" value="1"/>
</dbReference>
<dbReference type="GO" id="GO:0009887">
    <property type="term" value="P:animal organ morphogenesis"/>
    <property type="evidence" value="ECO:0007669"/>
    <property type="project" value="TreeGrafter"/>
</dbReference>
<keyword evidence="1" id="KW-0732">Signal</keyword>
<dbReference type="VEuPathDB" id="VectorBase:AEPI000647"/>
<dbReference type="GO" id="GO:0008045">
    <property type="term" value="P:motor neuron axon guidance"/>
    <property type="evidence" value="ECO:0007669"/>
    <property type="project" value="TreeGrafter"/>
</dbReference>
<dbReference type="Pfam" id="PF24973">
    <property type="entry name" value="EGF_LMN_ATRN"/>
    <property type="match status" value="1"/>
</dbReference>
<proteinExistence type="predicted"/>
<dbReference type="GO" id="GO:0009888">
    <property type="term" value="P:tissue development"/>
    <property type="evidence" value="ECO:0007669"/>
    <property type="project" value="TreeGrafter"/>
</dbReference>
<dbReference type="PANTHER" id="PTHR10574:SF365">
    <property type="entry name" value="NETRIN-A-RELATED"/>
    <property type="match status" value="1"/>
</dbReference>
<evidence type="ECO:0000256" key="2">
    <source>
        <dbReference type="ARBA" id="ARBA00022737"/>
    </source>
</evidence>
<name>A0A182P165_9DIPT</name>